<dbReference type="EMBL" id="JAYKXP010000186">
    <property type="protein sequence ID" value="KAK7020604.1"/>
    <property type="molecule type" value="Genomic_DNA"/>
</dbReference>
<dbReference type="Proteomes" id="UP001383192">
    <property type="component" value="Unassembled WGS sequence"/>
</dbReference>
<accession>A0AAW0B3I7</accession>
<dbReference type="InterPro" id="IPR056884">
    <property type="entry name" value="NPHP3-like_N"/>
</dbReference>
<gene>
    <name evidence="3" type="ORF">VNI00_017733</name>
</gene>
<protein>
    <recommendedName>
        <fullName evidence="2">Nephrocystin 3-like N-terminal domain-containing protein</fullName>
    </recommendedName>
</protein>
<evidence type="ECO:0000259" key="2">
    <source>
        <dbReference type="Pfam" id="PF24883"/>
    </source>
</evidence>
<keyword evidence="4" id="KW-1185">Reference proteome</keyword>
<dbReference type="AlphaFoldDB" id="A0AAW0B3I7"/>
<feature type="domain" description="Nephrocystin 3-like N-terminal" evidence="2">
    <location>
        <begin position="46"/>
        <end position="211"/>
    </location>
</feature>
<evidence type="ECO:0000256" key="1">
    <source>
        <dbReference type="ARBA" id="ARBA00022737"/>
    </source>
</evidence>
<name>A0AAW0B3I7_9AGAR</name>
<evidence type="ECO:0000313" key="3">
    <source>
        <dbReference type="EMBL" id="KAK7020604.1"/>
    </source>
</evidence>
<dbReference type="InterPro" id="IPR027417">
    <property type="entry name" value="P-loop_NTPase"/>
</dbReference>
<proteinExistence type="predicted"/>
<dbReference type="SUPFAM" id="SSF52540">
    <property type="entry name" value="P-loop containing nucleoside triphosphate hydrolases"/>
    <property type="match status" value="1"/>
</dbReference>
<organism evidence="3 4">
    <name type="scientific">Paramarasmius palmivorus</name>
    <dbReference type="NCBI Taxonomy" id="297713"/>
    <lineage>
        <taxon>Eukaryota</taxon>
        <taxon>Fungi</taxon>
        <taxon>Dikarya</taxon>
        <taxon>Basidiomycota</taxon>
        <taxon>Agaricomycotina</taxon>
        <taxon>Agaricomycetes</taxon>
        <taxon>Agaricomycetidae</taxon>
        <taxon>Agaricales</taxon>
        <taxon>Marasmiineae</taxon>
        <taxon>Marasmiaceae</taxon>
        <taxon>Paramarasmius</taxon>
    </lineage>
</organism>
<evidence type="ECO:0000313" key="4">
    <source>
        <dbReference type="Proteomes" id="UP001383192"/>
    </source>
</evidence>
<comment type="caution">
    <text evidence="3">The sequence shown here is derived from an EMBL/GenBank/DDBJ whole genome shotgun (WGS) entry which is preliminary data.</text>
</comment>
<dbReference type="Pfam" id="PF24883">
    <property type="entry name" value="NPHP3_N"/>
    <property type="match status" value="1"/>
</dbReference>
<reference evidence="3 4" key="1">
    <citation type="submission" date="2024-01" db="EMBL/GenBank/DDBJ databases">
        <title>A draft genome for a cacao thread blight-causing isolate of Paramarasmius palmivorus.</title>
        <authorList>
            <person name="Baruah I.K."/>
            <person name="Bukari Y."/>
            <person name="Amoako-Attah I."/>
            <person name="Meinhardt L.W."/>
            <person name="Bailey B.A."/>
            <person name="Cohen S.P."/>
        </authorList>
    </citation>
    <scope>NUCLEOTIDE SEQUENCE [LARGE SCALE GENOMIC DNA]</scope>
    <source>
        <strain evidence="3 4">GH-12</strain>
    </source>
</reference>
<dbReference type="PANTHER" id="PTHR10039:SF14">
    <property type="entry name" value="NACHT DOMAIN-CONTAINING PROTEIN"/>
    <property type="match status" value="1"/>
</dbReference>
<keyword evidence="1" id="KW-0677">Repeat</keyword>
<dbReference type="PANTHER" id="PTHR10039">
    <property type="entry name" value="AMELOGENIN"/>
    <property type="match status" value="1"/>
</dbReference>
<sequence length="462" mass="52233">MNDTALLLQKLGDHAASNATRYAGARYPPPKCNPNTRIAPLEKLGGWIQNQSRGVRMFWVNGYVGVGKSAIAQTLSEDFGEHVVASFFFSRNDSTRDRLDRVVATIAYECCTSGNLRLKNTVGPLIIDVIRSHPNIFQSSPEYQFQKLLLEPFSKLTEDQRQELADLIIVDGLDECLKPTSQTTLLKIINHAIGGITTPNPFPFRFLLCSRPEHHIQKEIKARFAASCLEELQISGATIRFAGYLTEADLDIRRYLLDEFDRLQTKYDYAFDRGETWPGEDVVMDLVERASGQFIFAVTVINYIDTDGELPQDQLQSILSTVPASYQDSRYSALDVLYQQILSTCRQWDQIRSILRILLTPDRQVEGLNVRWRSPSNIARALHLPRKRVDALLLRLHSVIRVPEPQVTGSEIQIAHASFTEFLLDPARSGKYHAPKLSETEQYDHMSAVFSSMAKELSEGLD</sequence>